<reference evidence="3" key="1">
    <citation type="journal article" date="2017" name="Nature">
        <title>The genome of Chenopodium quinoa.</title>
        <authorList>
            <person name="Jarvis D.E."/>
            <person name="Ho Y.S."/>
            <person name="Lightfoot D.J."/>
            <person name="Schmoeckel S.M."/>
            <person name="Li B."/>
            <person name="Borm T.J.A."/>
            <person name="Ohyanagi H."/>
            <person name="Mineta K."/>
            <person name="Michell C.T."/>
            <person name="Saber N."/>
            <person name="Kharbatia N.M."/>
            <person name="Rupper R.R."/>
            <person name="Sharp A.R."/>
            <person name="Dally N."/>
            <person name="Boughton B.A."/>
            <person name="Woo Y.H."/>
            <person name="Gao G."/>
            <person name="Schijlen E.G.W.M."/>
            <person name="Guo X."/>
            <person name="Momin A.A."/>
            <person name="Negrao S."/>
            <person name="Al-Babili S."/>
            <person name="Gehring C."/>
            <person name="Roessner U."/>
            <person name="Jung C."/>
            <person name="Murphy K."/>
            <person name="Arold S.T."/>
            <person name="Gojobori T."/>
            <person name="van der Linden C.G."/>
            <person name="van Loo E.N."/>
            <person name="Jellen E.N."/>
            <person name="Maughan P.J."/>
            <person name="Tester M."/>
        </authorList>
    </citation>
    <scope>NUCLEOTIDE SEQUENCE [LARGE SCALE GENOMIC DNA]</scope>
    <source>
        <strain evidence="3">cv. PI 614886</strain>
    </source>
</reference>
<dbReference type="SUPFAM" id="SSF53098">
    <property type="entry name" value="Ribonuclease H-like"/>
    <property type="match status" value="1"/>
</dbReference>
<dbReference type="InterPro" id="IPR012337">
    <property type="entry name" value="RNaseH-like_sf"/>
</dbReference>
<evidence type="ECO:0000313" key="4">
    <source>
        <dbReference type="Proteomes" id="UP000596660"/>
    </source>
</evidence>
<dbReference type="Proteomes" id="UP000596660">
    <property type="component" value="Unplaced"/>
</dbReference>
<proteinExistence type="predicted"/>
<feature type="domain" description="hAT-like transposase RNase-H fold" evidence="2">
    <location>
        <begin position="56"/>
        <end position="142"/>
    </location>
</feature>
<dbReference type="GO" id="GO:0003677">
    <property type="term" value="F:DNA binding"/>
    <property type="evidence" value="ECO:0007669"/>
    <property type="project" value="InterPro"/>
</dbReference>
<evidence type="ECO:0000256" key="1">
    <source>
        <dbReference type="SAM" id="MobiDB-lite"/>
    </source>
</evidence>
<dbReference type="PANTHER" id="PTHR23272">
    <property type="entry name" value="BED FINGER-RELATED"/>
    <property type="match status" value="1"/>
</dbReference>
<name>A0A803MQS7_CHEQI</name>
<sequence>MLDTALKFQRVFSGLSLPDGEDLNDNERPPEEEDWKKVQRLTLFLKGFYVLTKRISGSHYVTSNKGLSEIASMYNMLNKWEKSGDLNFQAMDIAMKQKFDKYWGNVNKMNKLIYVASILDPHCKFILIELSLIDMHGKEKGSKLANEMVQALICSQDWLRAKGLSIIDVEETLKELEEIEKGTVEMKYVHPTMFKDDKLSVGGNVKAKGEVLKEFFKGLSKNMTGALWCCQSFLVVSGLLLVDSIPMDMLVAMEGAFYLAWALCVKGGPVDTLKASIKKASEQAVRGLRAKFGVQVDDFSSDRIGRLERCGFLYEMKRLGLESIEKPNGKTPVRWPSVPNQKRAAKYVCIDYLYVLRTLAADTGASVSSVEALAIADKKCIAWLTICNPYSSGGLECIYSSLTGKCKTAVQDAAKKRVDFLCSSYNLNIVDLNHTDVIYAGIKCALAKESFMAVKERVLGVQQPLHLPPFFTAAECSTPKSTAHQLKSSSCPLAAPRKPKARPNKASRATLTPVAVPKDLELVFKRRKLG</sequence>
<protein>
    <recommendedName>
        <fullName evidence="2">hAT-like transposase RNase-H fold domain-containing protein</fullName>
    </recommendedName>
</protein>
<evidence type="ECO:0000313" key="3">
    <source>
        <dbReference type="EnsemblPlants" id="AUR62033628-RA:cds"/>
    </source>
</evidence>
<dbReference type="AlphaFoldDB" id="A0A803MQS7"/>
<reference evidence="3" key="2">
    <citation type="submission" date="2021-03" db="UniProtKB">
        <authorList>
            <consortium name="EnsemblPlants"/>
        </authorList>
    </citation>
    <scope>IDENTIFICATION</scope>
</reference>
<evidence type="ECO:0000259" key="2">
    <source>
        <dbReference type="Pfam" id="PF14372"/>
    </source>
</evidence>
<keyword evidence="4" id="KW-1185">Reference proteome</keyword>
<accession>A0A803MQS7</accession>
<dbReference type="PANTHER" id="PTHR23272:SF184">
    <property type="entry name" value="OS03G0311250 PROTEIN"/>
    <property type="match status" value="1"/>
</dbReference>
<dbReference type="Pfam" id="PF14372">
    <property type="entry name" value="hAT-like_RNase-H"/>
    <property type="match status" value="1"/>
</dbReference>
<feature type="region of interest" description="Disordered" evidence="1">
    <location>
        <begin position="488"/>
        <end position="510"/>
    </location>
</feature>
<dbReference type="Gramene" id="AUR62033628-RA">
    <property type="protein sequence ID" value="AUR62033628-RA:cds"/>
    <property type="gene ID" value="AUR62033628"/>
</dbReference>
<organism evidence="3 4">
    <name type="scientific">Chenopodium quinoa</name>
    <name type="common">Quinoa</name>
    <dbReference type="NCBI Taxonomy" id="63459"/>
    <lineage>
        <taxon>Eukaryota</taxon>
        <taxon>Viridiplantae</taxon>
        <taxon>Streptophyta</taxon>
        <taxon>Embryophyta</taxon>
        <taxon>Tracheophyta</taxon>
        <taxon>Spermatophyta</taxon>
        <taxon>Magnoliopsida</taxon>
        <taxon>eudicotyledons</taxon>
        <taxon>Gunneridae</taxon>
        <taxon>Pentapetalae</taxon>
        <taxon>Caryophyllales</taxon>
        <taxon>Chenopodiaceae</taxon>
        <taxon>Chenopodioideae</taxon>
        <taxon>Atripliceae</taxon>
        <taxon>Chenopodium</taxon>
    </lineage>
</organism>
<dbReference type="InterPro" id="IPR025525">
    <property type="entry name" value="hAT-like_transposase_RNase-H"/>
</dbReference>
<dbReference type="EnsemblPlants" id="AUR62033628-RA">
    <property type="protein sequence ID" value="AUR62033628-RA:cds"/>
    <property type="gene ID" value="AUR62033628"/>
</dbReference>